<dbReference type="STRING" id="4795.A0A225UAV6"/>
<dbReference type="OrthoDB" id="125344at2759"/>
<gene>
    <name evidence="2" type="ORF">PHMEG_00041730</name>
</gene>
<dbReference type="Pfam" id="PF01419">
    <property type="entry name" value="Jacalin"/>
    <property type="match status" value="1"/>
</dbReference>
<dbReference type="InterPro" id="IPR036404">
    <property type="entry name" value="Jacalin-like_lectin_dom_sf"/>
</dbReference>
<accession>A0A225UAV6</accession>
<dbReference type="Proteomes" id="UP000198211">
    <property type="component" value="Unassembled WGS sequence"/>
</dbReference>
<name>A0A225UAV6_9STRA</name>
<dbReference type="PROSITE" id="PS51752">
    <property type="entry name" value="JACALIN_LECTIN"/>
    <property type="match status" value="1"/>
</dbReference>
<protein>
    <recommendedName>
        <fullName evidence="1">Jacalin-type lectin domain-containing protein</fullName>
    </recommendedName>
</protein>
<feature type="domain" description="Jacalin-type lectin" evidence="1">
    <location>
        <begin position="1"/>
        <end position="91"/>
    </location>
</feature>
<dbReference type="SUPFAM" id="SSF51101">
    <property type="entry name" value="Mannose-binding lectins"/>
    <property type="match status" value="1"/>
</dbReference>
<sequence length="99" mass="10574">LSHGGTGGTSKKLALKAGEYITSMEVHWGKKDGRTYLFYLRLSTNKNRSVAAGTNTDESATVQAPKGFQLNGFYGRSSEDGIAGLGAIFTKLTDDPSQK</sequence>
<reference evidence="3" key="1">
    <citation type="submission" date="2017-03" db="EMBL/GenBank/DDBJ databases">
        <title>Phytopthora megakarya and P. palmivora, two closely related causual agents of cacao black pod achieved similar genome size and gene model numbers by different mechanisms.</title>
        <authorList>
            <person name="Ali S."/>
            <person name="Shao J."/>
            <person name="Larry D.J."/>
            <person name="Kronmiller B."/>
            <person name="Shen D."/>
            <person name="Strem M.D."/>
            <person name="Melnick R.L."/>
            <person name="Guiltinan M.J."/>
            <person name="Tyler B.M."/>
            <person name="Meinhardt L.W."/>
            <person name="Bailey B.A."/>
        </authorList>
    </citation>
    <scope>NUCLEOTIDE SEQUENCE [LARGE SCALE GENOMIC DNA]</scope>
    <source>
        <strain evidence="3">zdho120</strain>
    </source>
</reference>
<organism evidence="2 3">
    <name type="scientific">Phytophthora megakarya</name>
    <dbReference type="NCBI Taxonomy" id="4795"/>
    <lineage>
        <taxon>Eukaryota</taxon>
        <taxon>Sar</taxon>
        <taxon>Stramenopiles</taxon>
        <taxon>Oomycota</taxon>
        <taxon>Peronosporomycetes</taxon>
        <taxon>Peronosporales</taxon>
        <taxon>Peronosporaceae</taxon>
        <taxon>Phytophthora</taxon>
    </lineage>
</organism>
<dbReference type="InterPro" id="IPR001229">
    <property type="entry name" value="Jacalin-like_lectin_dom"/>
</dbReference>
<dbReference type="EMBL" id="NBNE01023511">
    <property type="protein sequence ID" value="OWY90234.1"/>
    <property type="molecule type" value="Genomic_DNA"/>
</dbReference>
<keyword evidence="3" id="KW-1185">Reference proteome</keyword>
<evidence type="ECO:0000313" key="2">
    <source>
        <dbReference type="EMBL" id="OWY90234.1"/>
    </source>
</evidence>
<comment type="caution">
    <text evidence="2">The sequence shown here is derived from an EMBL/GenBank/DDBJ whole genome shotgun (WGS) entry which is preliminary data.</text>
</comment>
<proteinExistence type="predicted"/>
<feature type="non-terminal residue" evidence="2">
    <location>
        <position position="1"/>
    </location>
</feature>
<dbReference type="Gene3D" id="2.100.10.30">
    <property type="entry name" value="Jacalin-like lectin domain"/>
    <property type="match status" value="1"/>
</dbReference>
<dbReference type="AlphaFoldDB" id="A0A225UAV6"/>
<evidence type="ECO:0000313" key="3">
    <source>
        <dbReference type="Proteomes" id="UP000198211"/>
    </source>
</evidence>
<evidence type="ECO:0000259" key="1">
    <source>
        <dbReference type="PROSITE" id="PS51752"/>
    </source>
</evidence>